<feature type="transmembrane region" description="Helical" evidence="1">
    <location>
        <begin position="168"/>
        <end position="185"/>
    </location>
</feature>
<proteinExistence type="predicted"/>
<dbReference type="OrthoDB" id="825516at2"/>
<keyword evidence="3" id="KW-1185">Reference proteome</keyword>
<evidence type="ECO:0000313" key="2">
    <source>
        <dbReference type="EMBL" id="SNT01683.1"/>
    </source>
</evidence>
<feature type="transmembrane region" description="Helical" evidence="1">
    <location>
        <begin position="83"/>
        <end position="101"/>
    </location>
</feature>
<evidence type="ECO:0000313" key="3">
    <source>
        <dbReference type="Proteomes" id="UP000198393"/>
    </source>
</evidence>
<feature type="transmembrane region" description="Helical" evidence="1">
    <location>
        <begin position="191"/>
        <end position="214"/>
    </location>
</feature>
<keyword evidence="1" id="KW-1133">Transmembrane helix</keyword>
<evidence type="ECO:0000256" key="1">
    <source>
        <dbReference type="SAM" id="Phobius"/>
    </source>
</evidence>
<accession>A0A239J8S9</accession>
<dbReference type="EMBL" id="FZPD01000003">
    <property type="protein sequence ID" value="SNT01683.1"/>
    <property type="molecule type" value="Genomic_DNA"/>
</dbReference>
<dbReference type="Proteomes" id="UP000198393">
    <property type="component" value="Unassembled WGS sequence"/>
</dbReference>
<reference evidence="2 3" key="1">
    <citation type="submission" date="2017-06" db="EMBL/GenBank/DDBJ databases">
        <authorList>
            <person name="Kim H.J."/>
            <person name="Triplett B.A."/>
        </authorList>
    </citation>
    <scope>NUCLEOTIDE SEQUENCE [LARGE SCALE GENOMIC DNA]</scope>
    <source>
        <strain evidence="2 3">DSM 19307</strain>
    </source>
</reference>
<gene>
    <name evidence="2" type="ORF">SAMN05421640_2022</name>
</gene>
<dbReference type="RefSeq" id="WP_089356738.1">
    <property type="nucleotide sequence ID" value="NZ_FZPD01000003.1"/>
</dbReference>
<feature type="transmembrane region" description="Helical" evidence="1">
    <location>
        <begin position="108"/>
        <end position="128"/>
    </location>
</feature>
<keyword evidence="1" id="KW-0472">Membrane</keyword>
<organism evidence="2 3">
    <name type="scientific">Ekhidna lutea</name>
    <dbReference type="NCBI Taxonomy" id="447679"/>
    <lineage>
        <taxon>Bacteria</taxon>
        <taxon>Pseudomonadati</taxon>
        <taxon>Bacteroidota</taxon>
        <taxon>Cytophagia</taxon>
        <taxon>Cytophagales</taxon>
        <taxon>Reichenbachiellaceae</taxon>
        <taxon>Ekhidna</taxon>
    </lineage>
</organism>
<dbReference type="AlphaFoldDB" id="A0A239J8S9"/>
<feature type="transmembrane region" description="Helical" evidence="1">
    <location>
        <begin position="16"/>
        <end position="38"/>
    </location>
</feature>
<protein>
    <submittedName>
        <fullName evidence="2">Uncharacterized protein</fullName>
    </submittedName>
</protein>
<name>A0A239J8S9_EKHLU</name>
<sequence length="215" mass="26104">MTDRFKKYRKQFLEDWFNFNVAGMFFIICMTYIALLFVKRIFIIDSIAAFEVLNERGDIWVFDILYGIQYLSVPIFLAWKWTWTTLTLWIGCFMFGYRLHFNQLWKMVMFAEIIFFLPEVVKVLWFTLMYTDPDYNDYMAFYPFSLINLVDYTQIAPKWHYPLKSINIFEALYWPALVFGIYFLSGKSLKISTYIILSTYVLFFFVWLAFYLAVY</sequence>
<keyword evidence="1" id="KW-0812">Transmembrane</keyword>